<dbReference type="EC" id="4.2.1.46" evidence="4 8"/>
<dbReference type="PATRIC" id="fig|1196324.3.peg.1379"/>
<reference evidence="10 11" key="1">
    <citation type="journal article" date="2012" name="J. Bacteriol.">
        <title>Genome of Bacillus macauensis ZFHKF-1, a Long-Chain-Forming Bacterium.</title>
        <authorList>
            <person name="Cai L."/>
            <person name="Zhang T."/>
        </authorList>
    </citation>
    <scope>NUCLEOTIDE SEQUENCE [LARGE SCALE GENOMIC DNA]</scope>
    <source>
        <strain evidence="10 11">ZFHKF-1</strain>
    </source>
</reference>
<evidence type="ECO:0000259" key="9">
    <source>
        <dbReference type="Pfam" id="PF16363"/>
    </source>
</evidence>
<keyword evidence="6" id="KW-0520">NAD</keyword>
<gene>
    <name evidence="10" type="ORF">A374_06746</name>
</gene>
<dbReference type="PANTHER" id="PTHR43000">
    <property type="entry name" value="DTDP-D-GLUCOSE 4,6-DEHYDRATASE-RELATED"/>
    <property type="match status" value="1"/>
</dbReference>
<dbReference type="EMBL" id="AKKV01000022">
    <property type="protein sequence ID" value="EIT86277.1"/>
    <property type="molecule type" value="Genomic_DNA"/>
</dbReference>
<dbReference type="CDD" id="cd05246">
    <property type="entry name" value="dTDP_GD_SDR_e"/>
    <property type="match status" value="1"/>
</dbReference>
<dbReference type="InterPro" id="IPR005888">
    <property type="entry name" value="dTDP_Gluc_deHydtase"/>
</dbReference>
<keyword evidence="11" id="KW-1185">Reference proteome</keyword>
<comment type="cofactor">
    <cofactor evidence="2 8">
        <name>NAD(+)</name>
        <dbReference type="ChEBI" id="CHEBI:57540"/>
    </cofactor>
</comment>
<evidence type="ECO:0000313" key="11">
    <source>
        <dbReference type="Proteomes" id="UP000004080"/>
    </source>
</evidence>
<comment type="catalytic activity">
    <reaction evidence="1 8">
        <text>dTDP-alpha-D-glucose = dTDP-4-dehydro-6-deoxy-alpha-D-glucose + H2O</text>
        <dbReference type="Rhea" id="RHEA:17221"/>
        <dbReference type="ChEBI" id="CHEBI:15377"/>
        <dbReference type="ChEBI" id="CHEBI:57477"/>
        <dbReference type="ChEBI" id="CHEBI:57649"/>
        <dbReference type="EC" id="4.2.1.46"/>
    </reaction>
</comment>
<evidence type="ECO:0000256" key="3">
    <source>
        <dbReference type="ARBA" id="ARBA00008178"/>
    </source>
</evidence>
<accession>I8AKA1</accession>
<dbReference type="Pfam" id="PF16363">
    <property type="entry name" value="GDP_Man_Dehyd"/>
    <property type="match status" value="1"/>
</dbReference>
<dbReference type="Gene3D" id="3.40.50.720">
    <property type="entry name" value="NAD(P)-binding Rossmann-like Domain"/>
    <property type="match status" value="1"/>
</dbReference>
<evidence type="ECO:0000256" key="5">
    <source>
        <dbReference type="ARBA" id="ARBA00016977"/>
    </source>
</evidence>
<name>I8AKA1_9BACL</name>
<dbReference type="STRING" id="1196324.A374_06746"/>
<evidence type="ECO:0000256" key="2">
    <source>
        <dbReference type="ARBA" id="ARBA00001911"/>
    </source>
</evidence>
<dbReference type="NCBIfam" id="TIGR01181">
    <property type="entry name" value="dTDP_gluc_dehyt"/>
    <property type="match status" value="1"/>
</dbReference>
<dbReference type="GO" id="GO:0009225">
    <property type="term" value="P:nucleotide-sugar metabolic process"/>
    <property type="evidence" value="ECO:0007669"/>
    <property type="project" value="InterPro"/>
</dbReference>
<keyword evidence="7 8" id="KW-0456">Lyase</keyword>
<feature type="domain" description="NAD(P)-binding" evidence="9">
    <location>
        <begin position="8"/>
        <end position="324"/>
    </location>
</feature>
<evidence type="ECO:0000313" key="10">
    <source>
        <dbReference type="EMBL" id="EIT86277.1"/>
    </source>
</evidence>
<dbReference type="eggNOG" id="COG1088">
    <property type="taxonomic scope" value="Bacteria"/>
</dbReference>
<evidence type="ECO:0000256" key="7">
    <source>
        <dbReference type="ARBA" id="ARBA00023239"/>
    </source>
</evidence>
<dbReference type="AlphaFoldDB" id="I8AKA1"/>
<sequence>MEAMKTYLITGGAGFIGSNFIHYLRKQEPQATIINVDALTYAGNLENIASMNEDPRYHFVHKDICDPTLQQLFQLYEIDVIVHFAAESHVDRSIEDSQAFVTTNVLGTVNLLRMAKEAWRTADGRYATGKKFLQVSTDEVYGSLGATGLFTETTPLDPHSPYAASKASADLFVKAYYDTHQLPMNITRCSNNYGPYQHVEKLIPLVIQKGLRKQAIPLYGDGLNIRDWLYVEDHCQAIYTVIHHGKLGEIYNIGGQNERTNREIIKTILDVLQRNVDATLSESLITYVTDRKGHDRRYGIDARKIQQELGWKPATPFAKGIEQTVQWYIENQTWLQNLKD</sequence>
<evidence type="ECO:0000256" key="4">
    <source>
        <dbReference type="ARBA" id="ARBA00011990"/>
    </source>
</evidence>
<dbReference type="GO" id="GO:0008460">
    <property type="term" value="F:dTDP-glucose 4,6-dehydratase activity"/>
    <property type="evidence" value="ECO:0007669"/>
    <property type="project" value="UniProtKB-EC"/>
</dbReference>
<dbReference type="SUPFAM" id="SSF51735">
    <property type="entry name" value="NAD(P)-binding Rossmann-fold domains"/>
    <property type="match status" value="1"/>
</dbReference>
<comment type="similarity">
    <text evidence="3 8">Belongs to the NAD(P)-dependent epimerase/dehydratase family. dTDP-glucose dehydratase subfamily.</text>
</comment>
<dbReference type="InterPro" id="IPR036291">
    <property type="entry name" value="NAD(P)-bd_dom_sf"/>
</dbReference>
<organism evidence="10 11">
    <name type="scientific">Fictibacillus macauensis ZFHKF-1</name>
    <dbReference type="NCBI Taxonomy" id="1196324"/>
    <lineage>
        <taxon>Bacteria</taxon>
        <taxon>Bacillati</taxon>
        <taxon>Bacillota</taxon>
        <taxon>Bacilli</taxon>
        <taxon>Bacillales</taxon>
        <taxon>Fictibacillaceae</taxon>
        <taxon>Fictibacillus</taxon>
    </lineage>
</organism>
<dbReference type="InterPro" id="IPR016040">
    <property type="entry name" value="NAD(P)-bd_dom"/>
</dbReference>
<evidence type="ECO:0000256" key="1">
    <source>
        <dbReference type="ARBA" id="ARBA00001539"/>
    </source>
</evidence>
<proteinExistence type="inferred from homology"/>
<protein>
    <recommendedName>
        <fullName evidence="5 8">dTDP-glucose 4,6-dehydratase</fullName>
        <ecNumber evidence="4 8">4.2.1.46</ecNumber>
    </recommendedName>
</protein>
<evidence type="ECO:0000256" key="6">
    <source>
        <dbReference type="ARBA" id="ARBA00023027"/>
    </source>
</evidence>
<comment type="caution">
    <text evidence="10">The sequence shown here is derived from an EMBL/GenBank/DDBJ whole genome shotgun (WGS) entry which is preliminary data.</text>
</comment>
<evidence type="ECO:0000256" key="8">
    <source>
        <dbReference type="RuleBase" id="RU004473"/>
    </source>
</evidence>
<dbReference type="Proteomes" id="UP000004080">
    <property type="component" value="Unassembled WGS sequence"/>
</dbReference>
<dbReference type="Gene3D" id="3.90.25.10">
    <property type="entry name" value="UDP-galactose 4-epimerase, domain 1"/>
    <property type="match status" value="1"/>
</dbReference>